<name>A0A939F469_9BACT</name>
<sequence length="54" mass="6412">MSQLLPSPSSASVTEPKYIDHMQRRYRWVGPRGRHWYCVALRAIIERHSLKLSF</sequence>
<evidence type="ECO:0000313" key="1">
    <source>
        <dbReference type="EMBL" id="MBO0361073.1"/>
    </source>
</evidence>
<accession>A0A939F469</accession>
<keyword evidence="2" id="KW-1185">Reference proteome</keyword>
<comment type="caution">
    <text evidence="1">The sequence shown here is derived from an EMBL/GenBank/DDBJ whole genome shotgun (WGS) entry which is preliminary data.</text>
</comment>
<dbReference type="Proteomes" id="UP000664144">
    <property type="component" value="Unassembled WGS sequence"/>
</dbReference>
<dbReference type="AlphaFoldDB" id="A0A939F469"/>
<reference evidence="1" key="1">
    <citation type="submission" date="2021-03" db="EMBL/GenBank/DDBJ databases">
        <authorList>
            <person name="Kim M.K."/>
        </authorList>
    </citation>
    <scope>NUCLEOTIDE SEQUENCE</scope>
    <source>
        <strain evidence="1">BT186</strain>
    </source>
</reference>
<organism evidence="1 2">
    <name type="scientific">Hymenobacter telluris</name>
    <dbReference type="NCBI Taxonomy" id="2816474"/>
    <lineage>
        <taxon>Bacteria</taxon>
        <taxon>Pseudomonadati</taxon>
        <taxon>Bacteroidota</taxon>
        <taxon>Cytophagia</taxon>
        <taxon>Cytophagales</taxon>
        <taxon>Hymenobacteraceae</taxon>
        <taxon>Hymenobacter</taxon>
    </lineage>
</organism>
<dbReference type="EMBL" id="JAFLQZ010000031">
    <property type="protein sequence ID" value="MBO0361073.1"/>
    <property type="molecule type" value="Genomic_DNA"/>
</dbReference>
<dbReference type="RefSeq" id="WP_206986979.1">
    <property type="nucleotide sequence ID" value="NZ_JAFLQZ010000031.1"/>
</dbReference>
<protein>
    <submittedName>
        <fullName evidence="1">Uncharacterized protein</fullName>
    </submittedName>
</protein>
<evidence type="ECO:0000313" key="2">
    <source>
        <dbReference type="Proteomes" id="UP000664144"/>
    </source>
</evidence>
<proteinExistence type="predicted"/>
<gene>
    <name evidence="1" type="ORF">J0X19_24150</name>
</gene>